<evidence type="ECO:0000256" key="1">
    <source>
        <dbReference type="ARBA" id="ARBA00038211"/>
    </source>
</evidence>
<dbReference type="AlphaFoldDB" id="A0A196SL95"/>
<comment type="caution">
    <text evidence="2">The sequence shown here is derived from an EMBL/GenBank/DDBJ whole genome shotgun (WGS) entry which is preliminary data.</text>
</comment>
<dbReference type="STRING" id="478820.A0A196SL95"/>
<dbReference type="Gene3D" id="3.30.200.20">
    <property type="entry name" value="Phosphorylase Kinase, domain 1"/>
    <property type="match status" value="1"/>
</dbReference>
<evidence type="ECO:0000313" key="3">
    <source>
        <dbReference type="Proteomes" id="UP000078348"/>
    </source>
</evidence>
<keyword evidence="2" id="KW-0808">Transferase</keyword>
<dbReference type="PANTHER" id="PTHR22603">
    <property type="entry name" value="CHOLINE/ETHANOALAMINE KINASE"/>
    <property type="match status" value="1"/>
</dbReference>
<dbReference type="Pfam" id="PF01633">
    <property type="entry name" value="Choline_kinase"/>
    <property type="match status" value="1"/>
</dbReference>
<name>A0A196SL95_BLAHN</name>
<dbReference type="GO" id="GO:0006646">
    <property type="term" value="P:phosphatidylethanolamine biosynthetic process"/>
    <property type="evidence" value="ECO:0007669"/>
    <property type="project" value="TreeGrafter"/>
</dbReference>
<proteinExistence type="inferred from homology"/>
<keyword evidence="3" id="KW-1185">Reference proteome</keyword>
<dbReference type="Proteomes" id="UP000078348">
    <property type="component" value="Unassembled WGS sequence"/>
</dbReference>
<accession>A0A196SL95</accession>
<sequence>MTYYIDTENSDMNQLAFEQIKGNDLPVWKDVQSPDEIEVRRISGAMTNIIFKVTVKGKKCQPLLFRAYGCSTDLFFNRDDELYYFQKLSDENFGISLLKSFPGGRLEVWREGYDPLLAPQMREDEISDKIAVKLASMHNIKLNSYDKEEYFKHYYYWAEGIKNSCTKDIFKNVRLDLILPEIESLKSLITSEDYEVVFGHHDLQHGNILMNKEGDIMFVDFEYSGPISVGVDIANHFCEWMTDYNLPESEILRESLGPTEEQQRRFIRSYLRARFGKEPTEEEVEKLKETVRKHTLLTDFHWFLWGLLQKQMSTIDWDYWKYTQCRWGRYARVKKEIYGVDALPIMP</sequence>
<dbReference type="GO" id="GO:0004305">
    <property type="term" value="F:ethanolamine kinase activity"/>
    <property type="evidence" value="ECO:0007669"/>
    <property type="project" value="TreeGrafter"/>
</dbReference>
<dbReference type="GO" id="GO:0005737">
    <property type="term" value="C:cytoplasm"/>
    <property type="evidence" value="ECO:0007669"/>
    <property type="project" value="TreeGrafter"/>
</dbReference>
<dbReference type="SUPFAM" id="SSF56112">
    <property type="entry name" value="Protein kinase-like (PK-like)"/>
    <property type="match status" value="1"/>
</dbReference>
<protein>
    <submittedName>
        <fullName evidence="2">Choline/ethanolamine kinase</fullName>
    </submittedName>
</protein>
<evidence type="ECO:0000313" key="2">
    <source>
        <dbReference type="EMBL" id="OAO17823.1"/>
    </source>
</evidence>
<dbReference type="Gene3D" id="3.90.1200.10">
    <property type="match status" value="1"/>
</dbReference>
<reference evidence="2 3" key="1">
    <citation type="submission" date="2016-05" db="EMBL/GenBank/DDBJ databases">
        <title>Nuclear genome of Blastocystis sp. subtype 1 NandII.</title>
        <authorList>
            <person name="Gentekaki E."/>
            <person name="Curtis B."/>
            <person name="Stairs C."/>
            <person name="Eme L."/>
            <person name="Herman E."/>
            <person name="Klimes V."/>
            <person name="Arias M.C."/>
            <person name="Elias M."/>
            <person name="Hilliou F."/>
            <person name="Klute M."/>
            <person name="Malik S.-B."/>
            <person name="Pightling A."/>
            <person name="Rachubinski R."/>
            <person name="Salas D."/>
            <person name="Schlacht A."/>
            <person name="Suga H."/>
            <person name="Archibald J."/>
            <person name="Ball S.G."/>
            <person name="Clark G."/>
            <person name="Dacks J."/>
            <person name="Van Der Giezen M."/>
            <person name="Tsaousis A."/>
            <person name="Roger A."/>
        </authorList>
    </citation>
    <scope>NUCLEOTIDE SEQUENCE [LARGE SCALE GENOMIC DNA]</scope>
    <source>
        <strain evidence="3">ATCC 50177 / NandII</strain>
    </source>
</reference>
<dbReference type="PANTHER" id="PTHR22603:SF93">
    <property type="entry name" value="RE24176P"/>
    <property type="match status" value="1"/>
</dbReference>
<dbReference type="OrthoDB" id="10267235at2759"/>
<comment type="similarity">
    <text evidence="1">Belongs to the choline/ethanolamine kinase family.</text>
</comment>
<dbReference type="EMBL" id="LXWW01000016">
    <property type="protein sequence ID" value="OAO17823.1"/>
    <property type="molecule type" value="Genomic_DNA"/>
</dbReference>
<organism evidence="2 3">
    <name type="scientific">Blastocystis sp. subtype 1 (strain ATCC 50177 / NandII)</name>
    <dbReference type="NCBI Taxonomy" id="478820"/>
    <lineage>
        <taxon>Eukaryota</taxon>
        <taxon>Sar</taxon>
        <taxon>Stramenopiles</taxon>
        <taxon>Bigyra</taxon>
        <taxon>Opalozoa</taxon>
        <taxon>Opalinata</taxon>
        <taxon>Blastocystidae</taxon>
        <taxon>Blastocystis</taxon>
    </lineage>
</organism>
<gene>
    <name evidence="2" type="ORF">AV274_0426</name>
</gene>
<keyword evidence="2" id="KW-0418">Kinase</keyword>
<dbReference type="GO" id="GO:0004103">
    <property type="term" value="F:choline kinase activity"/>
    <property type="evidence" value="ECO:0007669"/>
    <property type="project" value="TreeGrafter"/>
</dbReference>
<dbReference type="InterPro" id="IPR011009">
    <property type="entry name" value="Kinase-like_dom_sf"/>
</dbReference>